<feature type="chain" id="PRO_5040290182" description="AA1-like domain-containing protein" evidence="6">
    <location>
        <begin position="18"/>
        <end position="145"/>
    </location>
</feature>
<name>A0A9P7MBT2_9HYPO</name>
<comment type="caution">
    <text evidence="8">The sequence shown here is derived from an EMBL/GenBank/DDBJ whole genome shotgun (WGS) entry which is preliminary data.</text>
</comment>
<dbReference type="EMBL" id="SRPO01000214">
    <property type="protein sequence ID" value="KAG5936491.1"/>
    <property type="molecule type" value="Genomic_DNA"/>
</dbReference>
<evidence type="ECO:0000313" key="9">
    <source>
        <dbReference type="Proteomes" id="UP000706124"/>
    </source>
</evidence>
<dbReference type="InterPro" id="IPR032382">
    <property type="entry name" value="AltA1"/>
</dbReference>
<evidence type="ECO:0000256" key="3">
    <source>
        <dbReference type="ARBA" id="ARBA00022729"/>
    </source>
</evidence>
<gene>
    <name evidence="8" type="ORF">E4U60_002535</name>
</gene>
<evidence type="ECO:0000256" key="2">
    <source>
        <dbReference type="ARBA" id="ARBA00022525"/>
    </source>
</evidence>
<feature type="signal peptide" evidence="6">
    <location>
        <begin position="1"/>
        <end position="17"/>
    </location>
</feature>
<dbReference type="PROSITE" id="PS51895">
    <property type="entry name" value="AA1"/>
    <property type="match status" value="1"/>
</dbReference>
<feature type="disulfide bond" evidence="5">
    <location>
        <begin position="122"/>
        <end position="134"/>
    </location>
</feature>
<comment type="subcellular location">
    <subcellularLocation>
        <location evidence="1">Secreted</location>
    </subcellularLocation>
</comment>
<organism evidence="8 9">
    <name type="scientific">Claviceps pazoutovae</name>
    <dbReference type="NCBI Taxonomy" id="1649127"/>
    <lineage>
        <taxon>Eukaryota</taxon>
        <taxon>Fungi</taxon>
        <taxon>Dikarya</taxon>
        <taxon>Ascomycota</taxon>
        <taxon>Pezizomycotina</taxon>
        <taxon>Sordariomycetes</taxon>
        <taxon>Hypocreomycetidae</taxon>
        <taxon>Hypocreales</taxon>
        <taxon>Clavicipitaceae</taxon>
        <taxon>Claviceps</taxon>
    </lineage>
</organism>
<keyword evidence="3 6" id="KW-0732">Signal</keyword>
<feature type="disulfide bond" evidence="5">
    <location>
        <begin position="65"/>
        <end position="80"/>
    </location>
</feature>
<evidence type="ECO:0000256" key="6">
    <source>
        <dbReference type="SAM" id="SignalP"/>
    </source>
</evidence>
<keyword evidence="9" id="KW-1185">Reference proteome</keyword>
<dbReference type="Pfam" id="PF16541">
    <property type="entry name" value="AltA1"/>
    <property type="match status" value="1"/>
</dbReference>
<keyword evidence="4 5" id="KW-1015">Disulfide bond</keyword>
<dbReference type="Proteomes" id="UP000706124">
    <property type="component" value="Unassembled WGS sequence"/>
</dbReference>
<accession>A0A9P7MBT2</accession>
<reference evidence="8 9" key="1">
    <citation type="journal article" date="2020" name="bioRxiv">
        <title>Whole genome comparisons of ergot fungi reveals the divergence and evolution of species within the genus Claviceps are the result of varying mechanisms driving genome evolution and host range expansion.</title>
        <authorList>
            <person name="Wyka S.A."/>
            <person name="Mondo S.J."/>
            <person name="Liu M."/>
            <person name="Dettman J."/>
            <person name="Nalam V."/>
            <person name="Broders K.D."/>
        </authorList>
    </citation>
    <scope>NUCLEOTIDE SEQUENCE [LARGE SCALE GENOMIC DNA]</scope>
    <source>
        <strain evidence="8 9">CCC 1485</strain>
    </source>
</reference>
<feature type="domain" description="AA1-like" evidence="7">
    <location>
        <begin position="28"/>
        <end position="145"/>
    </location>
</feature>
<protein>
    <recommendedName>
        <fullName evidence="7">AA1-like domain-containing protein</fullName>
    </recommendedName>
</protein>
<evidence type="ECO:0000256" key="5">
    <source>
        <dbReference type="PROSITE-ProRule" id="PRU01243"/>
    </source>
</evidence>
<dbReference type="OrthoDB" id="3928926at2759"/>
<sequence length="145" mass="15204">MKASTILSLAAATLVSAAPADGDAPVANPKELTQVTDFFLQKTLDEKVTHVSFRLSGRDADNVLCTADNVPFPKRDIHVCGDSMYSFVLRPGTDGAEYGLALSHGLAIGYGWTGFGNVPTNCHSAGTGVNDRACGQYQNVTIGLA</sequence>
<keyword evidence="2" id="KW-0964">Secreted</keyword>
<evidence type="ECO:0000256" key="4">
    <source>
        <dbReference type="ARBA" id="ARBA00023157"/>
    </source>
</evidence>
<dbReference type="AlphaFoldDB" id="A0A9P7MBT2"/>
<dbReference type="Gene3D" id="2.40.350.20">
    <property type="match status" value="1"/>
</dbReference>
<evidence type="ECO:0000313" key="8">
    <source>
        <dbReference type="EMBL" id="KAG5936491.1"/>
    </source>
</evidence>
<evidence type="ECO:0000256" key="1">
    <source>
        <dbReference type="ARBA" id="ARBA00004613"/>
    </source>
</evidence>
<dbReference type="GO" id="GO:0005576">
    <property type="term" value="C:extracellular region"/>
    <property type="evidence" value="ECO:0007669"/>
    <property type="project" value="UniProtKB-SubCell"/>
</dbReference>
<evidence type="ECO:0000259" key="7">
    <source>
        <dbReference type="PROSITE" id="PS51895"/>
    </source>
</evidence>
<proteinExistence type="predicted"/>